<comment type="caution">
    <text evidence="1">The sequence shown here is derived from an EMBL/GenBank/DDBJ whole genome shotgun (WGS) entry which is preliminary data.</text>
</comment>
<accession>A0A437ULN9</accession>
<sequence>MAKMKFKLNHSGVGQLLKSTEMQNVLEEKATGIRNRAGEGYKQDTYVGKTRANAMVYADSYAAKRDNMKNNTLLKAVR</sequence>
<dbReference type="EMBL" id="RYZS01000001">
    <property type="protein sequence ID" value="RVU94560.1"/>
    <property type="molecule type" value="Genomic_DNA"/>
</dbReference>
<protein>
    <recommendedName>
        <fullName evidence="3">Phage protein</fullName>
    </recommendedName>
</protein>
<organism evidence="1 2">
    <name type="scientific">Enterococcus avium</name>
    <name type="common">Streptococcus avium</name>
    <dbReference type="NCBI Taxonomy" id="33945"/>
    <lineage>
        <taxon>Bacteria</taxon>
        <taxon>Bacillati</taxon>
        <taxon>Bacillota</taxon>
        <taxon>Bacilli</taxon>
        <taxon>Lactobacillales</taxon>
        <taxon>Enterococcaceae</taxon>
        <taxon>Enterococcus</taxon>
    </lineage>
</organism>
<evidence type="ECO:0000313" key="2">
    <source>
        <dbReference type="Proteomes" id="UP000288388"/>
    </source>
</evidence>
<evidence type="ECO:0000313" key="1">
    <source>
        <dbReference type="EMBL" id="RVU94560.1"/>
    </source>
</evidence>
<dbReference type="RefSeq" id="WP_127978617.1">
    <property type="nucleotide sequence ID" value="NZ_JAEMPA010000406.1"/>
</dbReference>
<gene>
    <name evidence="1" type="ORF">EK398_06715</name>
</gene>
<dbReference type="Proteomes" id="UP000288388">
    <property type="component" value="Unassembled WGS sequence"/>
</dbReference>
<dbReference type="AlphaFoldDB" id="A0A437ULN9"/>
<proteinExistence type="predicted"/>
<evidence type="ECO:0008006" key="3">
    <source>
        <dbReference type="Google" id="ProtNLM"/>
    </source>
</evidence>
<name>A0A437ULN9_ENTAV</name>
<reference evidence="1 2" key="1">
    <citation type="submission" date="2018-12" db="EMBL/GenBank/DDBJ databases">
        <title>A novel vanA-carrying plasmid in a clinical isolate of Enterococcus avium.</title>
        <authorList>
            <person name="Bernasconi O.J."/>
            <person name="Luzzaro F."/>
            <person name="Endimiani A."/>
        </authorList>
    </citation>
    <scope>NUCLEOTIDE SEQUENCE [LARGE SCALE GENOMIC DNA]</scope>
    <source>
        <strain evidence="1 2">LC0559/18</strain>
    </source>
</reference>